<dbReference type="EMBL" id="AMFJ01000920">
    <property type="protein sequence ID" value="EKE26161.1"/>
    <property type="molecule type" value="Genomic_DNA"/>
</dbReference>
<protein>
    <submittedName>
        <fullName evidence="1">Uncharacterized protein</fullName>
    </submittedName>
</protein>
<dbReference type="AlphaFoldDB" id="K2F533"/>
<accession>K2F533</accession>
<proteinExistence type="predicted"/>
<evidence type="ECO:0000313" key="1">
    <source>
        <dbReference type="EMBL" id="EKE26161.1"/>
    </source>
</evidence>
<gene>
    <name evidence="1" type="ORF">ACD_4C00404G0001</name>
</gene>
<reference evidence="1" key="1">
    <citation type="journal article" date="2012" name="Science">
        <title>Fermentation, hydrogen, and sulfur metabolism in multiple uncultivated bacterial phyla.</title>
        <authorList>
            <person name="Wrighton K.C."/>
            <person name="Thomas B.C."/>
            <person name="Sharon I."/>
            <person name="Miller C.S."/>
            <person name="Castelle C.J."/>
            <person name="VerBerkmoes N.C."/>
            <person name="Wilkins M.J."/>
            <person name="Hettich R.L."/>
            <person name="Lipton M.S."/>
            <person name="Williams K.H."/>
            <person name="Long P.E."/>
            <person name="Banfield J.F."/>
        </authorList>
    </citation>
    <scope>NUCLEOTIDE SEQUENCE [LARGE SCALE GENOMIC DNA]</scope>
</reference>
<organism evidence="1">
    <name type="scientific">uncultured bacterium</name>
    <name type="common">gcode 4</name>
    <dbReference type="NCBI Taxonomy" id="1234023"/>
    <lineage>
        <taxon>Bacteria</taxon>
        <taxon>environmental samples</taxon>
    </lineage>
</organism>
<sequence length="110" mass="13168">YQESDSYLDAEIKIYQYGLDFGQEYFNSHNVRFYKNERDRIVPVIMNEKVVNDYKMNILKSYFKWIHKSSGVIINLQWVKGKNELFLAVINTILWLKAYESRKIFGNGND</sequence>
<feature type="non-terminal residue" evidence="1">
    <location>
        <position position="1"/>
    </location>
</feature>
<name>K2F533_9BACT</name>
<comment type="caution">
    <text evidence="1">The sequence shown here is derived from an EMBL/GenBank/DDBJ whole genome shotgun (WGS) entry which is preliminary data.</text>
</comment>